<proteinExistence type="predicted"/>
<sequence length="112" mass="13037">MMAACGLEEEQRSTWITTITEMMGEVPGMILRLPKIRHALIAHPEPFRWYNGRRMEVELLRLMIINRSMLCRDENGKLDETDAILQTLSRCQNMIVIEVCLRMIMEGVELTT</sequence>
<name>A0A9D4MGR1_DREPO</name>
<gene>
    <name evidence="1" type="ORF">DPMN_039086</name>
</gene>
<reference evidence="1" key="2">
    <citation type="submission" date="2020-11" db="EMBL/GenBank/DDBJ databases">
        <authorList>
            <person name="McCartney M.A."/>
            <person name="Auch B."/>
            <person name="Kono T."/>
            <person name="Mallez S."/>
            <person name="Becker A."/>
            <person name="Gohl D.M."/>
            <person name="Silverstein K.A.T."/>
            <person name="Koren S."/>
            <person name="Bechman K.B."/>
            <person name="Herman A."/>
            <person name="Abrahante J.E."/>
            <person name="Garbe J."/>
        </authorList>
    </citation>
    <scope>NUCLEOTIDE SEQUENCE</scope>
    <source>
        <strain evidence="1">Duluth1</strain>
        <tissue evidence="1">Whole animal</tissue>
    </source>
</reference>
<comment type="caution">
    <text evidence="1">The sequence shown here is derived from an EMBL/GenBank/DDBJ whole genome shotgun (WGS) entry which is preliminary data.</text>
</comment>
<dbReference type="AlphaFoldDB" id="A0A9D4MGR1"/>
<dbReference type="Proteomes" id="UP000828390">
    <property type="component" value="Unassembled WGS sequence"/>
</dbReference>
<protein>
    <submittedName>
        <fullName evidence="1">Uncharacterized protein</fullName>
    </submittedName>
</protein>
<dbReference type="EMBL" id="JAIWYP010000002">
    <property type="protein sequence ID" value="KAH3875809.1"/>
    <property type="molecule type" value="Genomic_DNA"/>
</dbReference>
<evidence type="ECO:0000313" key="2">
    <source>
        <dbReference type="Proteomes" id="UP000828390"/>
    </source>
</evidence>
<organism evidence="1 2">
    <name type="scientific">Dreissena polymorpha</name>
    <name type="common">Zebra mussel</name>
    <name type="synonym">Mytilus polymorpha</name>
    <dbReference type="NCBI Taxonomy" id="45954"/>
    <lineage>
        <taxon>Eukaryota</taxon>
        <taxon>Metazoa</taxon>
        <taxon>Spiralia</taxon>
        <taxon>Lophotrochozoa</taxon>
        <taxon>Mollusca</taxon>
        <taxon>Bivalvia</taxon>
        <taxon>Autobranchia</taxon>
        <taxon>Heteroconchia</taxon>
        <taxon>Euheterodonta</taxon>
        <taxon>Imparidentia</taxon>
        <taxon>Neoheterodontei</taxon>
        <taxon>Myida</taxon>
        <taxon>Dreissenoidea</taxon>
        <taxon>Dreissenidae</taxon>
        <taxon>Dreissena</taxon>
    </lineage>
</organism>
<evidence type="ECO:0000313" key="1">
    <source>
        <dbReference type="EMBL" id="KAH3875809.1"/>
    </source>
</evidence>
<accession>A0A9D4MGR1</accession>
<keyword evidence="2" id="KW-1185">Reference proteome</keyword>
<reference evidence="1" key="1">
    <citation type="journal article" date="2019" name="bioRxiv">
        <title>The Genome of the Zebra Mussel, Dreissena polymorpha: A Resource for Invasive Species Research.</title>
        <authorList>
            <person name="McCartney M.A."/>
            <person name="Auch B."/>
            <person name="Kono T."/>
            <person name="Mallez S."/>
            <person name="Zhang Y."/>
            <person name="Obille A."/>
            <person name="Becker A."/>
            <person name="Abrahante J.E."/>
            <person name="Garbe J."/>
            <person name="Badalamenti J.P."/>
            <person name="Herman A."/>
            <person name="Mangelson H."/>
            <person name="Liachko I."/>
            <person name="Sullivan S."/>
            <person name="Sone E.D."/>
            <person name="Koren S."/>
            <person name="Silverstein K.A.T."/>
            <person name="Beckman K.B."/>
            <person name="Gohl D.M."/>
        </authorList>
    </citation>
    <scope>NUCLEOTIDE SEQUENCE</scope>
    <source>
        <strain evidence="1">Duluth1</strain>
        <tissue evidence="1">Whole animal</tissue>
    </source>
</reference>